<feature type="region of interest" description="Disordered" evidence="1">
    <location>
        <begin position="156"/>
        <end position="187"/>
    </location>
</feature>
<evidence type="ECO:0000256" key="2">
    <source>
        <dbReference type="SAM" id="SignalP"/>
    </source>
</evidence>
<protein>
    <submittedName>
        <fullName evidence="3">Uncharacterized protein</fullName>
    </submittedName>
</protein>
<dbReference type="Proteomes" id="UP000824120">
    <property type="component" value="Chromosome 12"/>
</dbReference>
<evidence type="ECO:0000313" key="4">
    <source>
        <dbReference type="Proteomes" id="UP000824120"/>
    </source>
</evidence>
<organism evidence="3 4">
    <name type="scientific">Solanum commersonii</name>
    <name type="common">Commerson's wild potato</name>
    <name type="synonym">Commerson's nightshade</name>
    <dbReference type="NCBI Taxonomy" id="4109"/>
    <lineage>
        <taxon>Eukaryota</taxon>
        <taxon>Viridiplantae</taxon>
        <taxon>Streptophyta</taxon>
        <taxon>Embryophyta</taxon>
        <taxon>Tracheophyta</taxon>
        <taxon>Spermatophyta</taxon>
        <taxon>Magnoliopsida</taxon>
        <taxon>eudicotyledons</taxon>
        <taxon>Gunneridae</taxon>
        <taxon>Pentapetalae</taxon>
        <taxon>asterids</taxon>
        <taxon>lamiids</taxon>
        <taxon>Solanales</taxon>
        <taxon>Solanaceae</taxon>
        <taxon>Solanoideae</taxon>
        <taxon>Solaneae</taxon>
        <taxon>Solanum</taxon>
    </lineage>
</organism>
<feature type="compositionally biased region" description="Basic and acidic residues" evidence="1">
    <location>
        <begin position="175"/>
        <end position="187"/>
    </location>
</feature>
<dbReference type="AlphaFoldDB" id="A0A9J5W6J2"/>
<reference evidence="3 4" key="1">
    <citation type="submission" date="2020-09" db="EMBL/GenBank/DDBJ databases">
        <title>De no assembly of potato wild relative species, Solanum commersonii.</title>
        <authorList>
            <person name="Cho K."/>
        </authorList>
    </citation>
    <scope>NUCLEOTIDE SEQUENCE [LARGE SCALE GENOMIC DNA]</scope>
    <source>
        <strain evidence="3">LZ3.2</strain>
        <tissue evidence="3">Leaf</tissue>
    </source>
</reference>
<proteinExistence type="predicted"/>
<keyword evidence="4" id="KW-1185">Reference proteome</keyword>
<dbReference type="OrthoDB" id="10562981at2759"/>
<name>A0A9J5W6J2_SOLCO</name>
<comment type="caution">
    <text evidence="3">The sequence shown here is derived from an EMBL/GenBank/DDBJ whole genome shotgun (WGS) entry which is preliminary data.</text>
</comment>
<evidence type="ECO:0000256" key="1">
    <source>
        <dbReference type="SAM" id="MobiDB-lite"/>
    </source>
</evidence>
<accession>A0A9J5W6J2</accession>
<feature type="signal peptide" evidence="2">
    <location>
        <begin position="1"/>
        <end position="22"/>
    </location>
</feature>
<feature type="chain" id="PRO_5039925343" evidence="2">
    <location>
        <begin position="23"/>
        <end position="187"/>
    </location>
</feature>
<dbReference type="EMBL" id="JACXVP010000012">
    <property type="protein sequence ID" value="KAG5571154.1"/>
    <property type="molecule type" value="Genomic_DNA"/>
</dbReference>
<keyword evidence="2" id="KW-0732">Signal</keyword>
<feature type="compositionally biased region" description="Polar residues" evidence="1">
    <location>
        <begin position="86"/>
        <end position="96"/>
    </location>
</feature>
<evidence type="ECO:0000313" key="3">
    <source>
        <dbReference type="EMBL" id="KAG5571154.1"/>
    </source>
</evidence>
<gene>
    <name evidence="3" type="ORF">H5410_060920</name>
</gene>
<feature type="region of interest" description="Disordered" evidence="1">
    <location>
        <begin position="54"/>
        <end position="132"/>
    </location>
</feature>
<sequence length="187" mass="19954">MLSRERLLYFGWLGILLQMVSVQNGSQPHDWASGGHIDFCGQVLVAAATPRREPQVAVPPLGTDLADTMGQAQGDDLSIPDHTDNVPGSSSQSTKVRSSDGHPVTSHLAVDAKGNSRVRGQNGALDGGDDGLEVESQVVPTALTNDTVLEALISGTAEEGLAPAHAKGKRHRSHRTEEEKALRRQRR</sequence>